<feature type="transmembrane region" description="Helical" evidence="1">
    <location>
        <begin position="62"/>
        <end position="80"/>
    </location>
</feature>
<gene>
    <name evidence="2" type="ORF">SAMN02745775_1011031</name>
</gene>
<dbReference type="AlphaFoldDB" id="A0A1I3Y8V7"/>
<evidence type="ECO:0000313" key="2">
    <source>
        <dbReference type="EMBL" id="SFK27646.1"/>
    </source>
</evidence>
<dbReference type="STRING" id="1123062.SAMN02745775_1011031"/>
<dbReference type="RefSeq" id="WP_092956364.1">
    <property type="nucleotide sequence ID" value="NZ_FOSQ01000001.1"/>
</dbReference>
<keyword evidence="1" id="KW-0472">Membrane</keyword>
<protein>
    <recommendedName>
        <fullName evidence="4">DUF3325 domain-containing protein</fullName>
    </recommendedName>
</protein>
<organism evidence="2 3">
    <name type="scientific">Falsiroseomonas stagni DSM 19981</name>
    <dbReference type="NCBI Taxonomy" id="1123062"/>
    <lineage>
        <taxon>Bacteria</taxon>
        <taxon>Pseudomonadati</taxon>
        <taxon>Pseudomonadota</taxon>
        <taxon>Alphaproteobacteria</taxon>
        <taxon>Acetobacterales</taxon>
        <taxon>Roseomonadaceae</taxon>
        <taxon>Falsiroseomonas</taxon>
    </lineage>
</organism>
<evidence type="ECO:0000313" key="3">
    <source>
        <dbReference type="Proteomes" id="UP000199473"/>
    </source>
</evidence>
<feature type="transmembrane region" description="Helical" evidence="1">
    <location>
        <begin position="86"/>
        <end position="104"/>
    </location>
</feature>
<keyword evidence="1" id="KW-0812">Transmembrane</keyword>
<accession>A0A1I3Y8V7</accession>
<keyword evidence="1" id="KW-1133">Transmembrane helix</keyword>
<keyword evidence="3" id="KW-1185">Reference proteome</keyword>
<evidence type="ECO:0000256" key="1">
    <source>
        <dbReference type="SAM" id="Phobius"/>
    </source>
</evidence>
<sequence>MLILAFGFLALAAALEYRARTAQLLRMDPRSDRAWRLLATVCGVVAGLGPLVVMARISVGQGAGAYLAGAVFAFAGAFTPPRLWPMISPAAGVFGLGLLVGALLR</sequence>
<proteinExistence type="predicted"/>
<reference evidence="2 3" key="1">
    <citation type="submission" date="2016-10" db="EMBL/GenBank/DDBJ databases">
        <authorList>
            <person name="de Groot N.N."/>
        </authorList>
    </citation>
    <scope>NUCLEOTIDE SEQUENCE [LARGE SCALE GENOMIC DNA]</scope>
    <source>
        <strain evidence="2 3">DSM 19981</strain>
    </source>
</reference>
<evidence type="ECO:0008006" key="4">
    <source>
        <dbReference type="Google" id="ProtNLM"/>
    </source>
</evidence>
<dbReference type="EMBL" id="FOSQ01000001">
    <property type="protein sequence ID" value="SFK27646.1"/>
    <property type="molecule type" value="Genomic_DNA"/>
</dbReference>
<name>A0A1I3Y8V7_9PROT</name>
<feature type="transmembrane region" description="Helical" evidence="1">
    <location>
        <begin position="34"/>
        <end position="55"/>
    </location>
</feature>
<dbReference type="Proteomes" id="UP000199473">
    <property type="component" value="Unassembled WGS sequence"/>
</dbReference>